<evidence type="ECO:0000256" key="6">
    <source>
        <dbReference type="SAM" id="SignalP"/>
    </source>
</evidence>
<dbReference type="SMART" id="SM00747">
    <property type="entry name" value="CFEM"/>
    <property type="match status" value="1"/>
</dbReference>
<evidence type="ECO:0000256" key="2">
    <source>
        <dbReference type="ARBA" id="ARBA00022525"/>
    </source>
</evidence>
<dbReference type="InParanoid" id="J4GXT3"/>
<proteinExistence type="predicted"/>
<feature type="chain" id="PRO_5003778257" description="CFEM domain-containing protein" evidence="6">
    <location>
        <begin position="25"/>
        <end position="185"/>
    </location>
</feature>
<protein>
    <recommendedName>
        <fullName evidence="7">CFEM domain-containing protein</fullName>
    </recommendedName>
</protein>
<feature type="region of interest" description="Disordered" evidence="5">
    <location>
        <begin position="120"/>
        <end position="157"/>
    </location>
</feature>
<evidence type="ECO:0000313" key="9">
    <source>
        <dbReference type="Proteomes" id="UP000006352"/>
    </source>
</evidence>
<evidence type="ECO:0000256" key="4">
    <source>
        <dbReference type="ARBA" id="ARBA00023157"/>
    </source>
</evidence>
<sequence length="185" mass="17184">MRTASLVLPVLAAAAAWLSIPAAAASGSASAPLPSFHVSIPSPDACVLNCLESAISSGGCSSITDISCVCTSTAYQSAAEACLKANCTAADLATAAALQTSECAGVSGAVTLSTSATASGSGSASASASGSANSTSTKTGTTSTSAGASTTKASGGARARGIDGHVLVGAGTALLGVVLGAGLAL</sequence>
<dbReference type="OrthoDB" id="4505683at2759"/>
<reference evidence="8 9" key="1">
    <citation type="journal article" date="2012" name="Appl. Environ. Microbiol.">
        <title>Short-read sequencing for genomic analysis of the brown rot fungus Fibroporia radiculosa.</title>
        <authorList>
            <person name="Tang J.D."/>
            <person name="Perkins A.D."/>
            <person name="Sonstegard T.S."/>
            <person name="Schroeder S.G."/>
            <person name="Burgess S.C."/>
            <person name="Diehl S.V."/>
        </authorList>
    </citation>
    <scope>NUCLEOTIDE SEQUENCE [LARGE SCALE GENOMIC DNA]</scope>
    <source>
        <strain evidence="8 9">TFFH 294</strain>
    </source>
</reference>
<dbReference type="Proteomes" id="UP000006352">
    <property type="component" value="Unassembled WGS sequence"/>
</dbReference>
<dbReference type="InterPro" id="IPR008427">
    <property type="entry name" value="Extracellular_membr_CFEM_dom"/>
</dbReference>
<keyword evidence="3 6" id="KW-0732">Signal</keyword>
<dbReference type="AlphaFoldDB" id="J4GXT3"/>
<dbReference type="GeneID" id="24101630"/>
<feature type="signal peptide" evidence="6">
    <location>
        <begin position="1"/>
        <end position="24"/>
    </location>
</feature>
<name>J4GXT3_9APHY</name>
<gene>
    <name evidence="8" type="ORF">FIBRA_09024</name>
</gene>
<dbReference type="STRING" id="599839.J4GXT3"/>
<dbReference type="HOGENOM" id="CLU_079937_2_0_1"/>
<dbReference type="PROSITE" id="PS52012">
    <property type="entry name" value="CFEM"/>
    <property type="match status" value="1"/>
</dbReference>
<organism evidence="8 9">
    <name type="scientific">Fibroporia radiculosa</name>
    <dbReference type="NCBI Taxonomy" id="599839"/>
    <lineage>
        <taxon>Eukaryota</taxon>
        <taxon>Fungi</taxon>
        <taxon>Dikarya</taxon>
        <taxon>Basidiomycota</taxon>
        <taxon>Agaricomycotina</taxon>
        <taxon>Agaricomycetes</taxon>
        <taxon>Polyporales</taxon>
        <taxon>Fibroporiaceae</taxon>
        <taxon>Fibroporia</taxon>
    </lineage>
</organism>
<accession>J4GXT3</accession>
<evidence type="ECO:0000313" key="8">
    <source>
        <dbReference type="EMBL" id="CCM06730.1"/>
    </source>
</evidence>
<dbReference type="GO" id="GO:0005576">
    <property type="term" value="C:extracellular region"/>
    <property type="evidence" value="ECO:0007669"/>
    <property type="project" value="UniProtKB-SubCell"/>
</dbReference>
<feature type="domain" description="CFEM" evidence="7">
    <location>
        <begin position="12"/>
        <end position="129"/>
    </location>
</feature>
<keyword evidence="9" id="KW-1185">Reference proteome</keyword>
<dbReference type="EMBL" id="HE797471">
    <property type="protein sequence ID" value="CCM06730.1"/>
    <property type="molecule type" value="Genomic_DNA"/>
</dbReference>
<keyword evidence="2" id="KW-0964">Secreted</keyword>
<comment type="subcellular location">
    <subcellularLocation>
        <location evidence="1">Secreted</location>
    </subcellularLocation>
</comment>
<evidence type="ECO:0000256" key="1">
    <source>
        <dbReference type="ARBA" id="ARBA00004613"/>
    </source>
</evidence>
<dbReference type="Pfam" id="PF05730">
    <property type="entry name" value="CFEM"/>
    <property type="match status" value="1"/>
</dbReference>
<evidence type="ECO:0000259" key="7">
    <source>
        <dbReference type="PROSITE" id="PS52012"/>
    </source>
</evidence>
<evidence type="ECO:0000256" key="5">
    <source>
        <dbReference type="SAM" id="MobiDB-lite"/>
    </source>
</evidence>
<evidence type="ECO:0000256" key="3">
    <source>
        <dbReference type="ARBA" id="ARBA00022729"/>
    </source>
</evidence>
<dbReference type="RefSeq" id="XP_012186013.1">
    <property type="nucleotide sequence ID" value="XM_012330623.1"/>
</dbReference>
<keyword evidence="4" id="KW-1015">Disulfide bond</keyword>